<sequence>MAHVNVSGFLGADAELRFTPGGKPVLNFSIADTPRRKNDSGEWEDAGPTNWWRVALWGADAEAEAERQRLVKGAKVTVVGTAYLGSFRNREGGDTPSLEFKHVDALGVAEPRGPQQVGRGGQRSGGRQQADPWATSGPDSFDQAPPF</sequence>
<dbReference type="RefSeq" id="WP_012877371.1">
    <property type="nucleotide sequence ID" value="NC_013530.1"/>
</dbReference>
<organism evidence="5 6">
    <name type="scientific">Xylanimonas cellulosilytica (strain DSM 15894 / JCM 12276 / CECT 5975 / KCTC 9989 / LMG 20990 / NBRC 107835 / XIL07)</name>
    <dbReference type="NCBI Taxonomy" id="446471"/>
    <lineage>
        <taxon>Bacteria</taxon>
        <taxon>Bacillati</taxon>
        <taxon>Actinomycetota</taxon>
        <taxon>Actinomycetes</taxon>
        <taxon>Micrococcales</taxon>
        <taxon>Promicromonosporaceae</taxon>
        <taxon>Xylanimonas</taxon>
    </lineage>
</organism>
<dbReference type="eggNOG" id="COG0629">
    <property type="taxonomic scope" value="Bacteria"/>
</dbReference>
<evidence type="ECO:0000256" key="2">
    <source>
        <dbReference type="PROSITE-ProRule" id="PRU00252"/>
    </source>
</evidence>
<dbReference type="KEGG" id="xce:Xcel_0588"/>
<dbReference type="CDD" id="cd04496">
    <property type="entry name" value="SSB_OBF"/>
    <property type="match status" value="1"/>
</dbReference>
<proteinExistence type="predicted"/>
<name>D1BWP5_XYLCX</name>
<gene>
    <name evidence="5" type="ordered locus">Xcel_0588</name>
</gene>
<keyword evidence="6" id="KW-1185">Reference proteome</keyword>
<dbReference type="PROSITE" id="PS50935">
    <property type="entry name" value="SSB"/>
    <property type="match status" value="1"/>
</dbReference>
<reference evidence="5 6" key="2">
    <citation type="journal article" date="2010" name="Stand. Genomic Sci.">
        <title>Complete genome sequence of Xylanimonas cellulosilytica type strain (XIL07).</title>
        <authorList>
            <person name="Foster B."/>
            <person name="Pukall R."/>
            <person name="Abt B."/>
            <person name="Nolan M."/>
            <person name="Glavina Del Rio T."/>
            <person name="Chen F."/>
            <person name="Lucas S."/>
            <person name="Tice H."/>
            <person name="Pitluck S."/>
            <person name="Cheng J.-F."/>
            <person name="Chertkov O."/>
            <person name="Brettin T."/>
            <person name="Han C."/>
            <person name="Detter J.C."/>
            <person name="Bruce D."/>
            <person name="Goodwin L."/>
            <person name="Ivanova N."/>
            <person name="Mavromatis K."/>
            <person name="Pati A."/>
            <person name="Mikhailova N."/>
            <person name="Chen A."/>
            <person name="Palaniappan K."/>
            <person name="Land M."/>
            <person name="Hauser L."/>
            <person name="Chang Y.-J."/>
            <person name="Jeffries C.D."/>
            <person name="Chain P."/>
            <person name="Rohde M."/>
            <person name="Goeker M."/>
            <person name="Bristow J."/>
            <person name="Eisen J.A."/>
            <person name="Markowitz V."/>
            <person name="Hugenholtz P."/>
            <person name="Kyrpides N.C."/>
            <person name="Klenk H.-P."/>
            <person name="Lapidus A."/>
        </authorList>
    </citation>
    <scope>NUCLEOTIDE SEQUENCE [LARGE SCALE GENOMIC DNA]</scope>
    <source>
        <strain evidence="6">DSM 15894 / CECT 5975 / LMG 20990 / XIL07</strain>
    </source>
</reference>
<dbReference type="Proteomes" id="UP000002255">
    <property type="component" value="Chromosome"/>
</dbReference>
<dbReference type="AlphaFoldDB" id="D1BWP5"/>
<reference evidence="6" key="1">
    <citation type="submission" date="2009-11" db="EMBL/GenBank/DDBJ databases">
        <title>The complete chromosome of Xylanimonas cellulosilytica DSM 15894.</title>
        <authorList>
            <consortium name="US DOE Joint Genome Institute (JGI-PGF)"/>
            <person name="Lucas S."/>
            <person name="Copeland A."/>
            <person name="Lapidus A."/>
            <person name="Glavina del Rio T."/>
            <person name="Dalin E."/>
            <person name="Tice H."/>
            <person name="Bruce D."/>
            <person name="Goodwin L."/>
            <person name="Pitluck S."/>
            <person name="Kyrpides N."/>
            <person name="Mavromatis K."/>
            <person name="Ivanova N."/>
            <person name="Mikhailova N."/>
            <person name="Foster B."/>
            <person name="Clum A."/>
            <person name="Brettin T."/>
            <person name="Detter J.C."/>
            <person name="Han C."/>
            <person name="Larimer F."/>
            <person name="Land M."/>
            <person name="Hauser L."/>
            <person name="Markowitz V."/>
            <person name="Cheng J.F."/>
            <person name="Hugenholtz P."/>
            <person name="Woyke T."/>
            <person name="Wu D."/>
            <person name="Gehrich-Schroeter G."/>
            <person name="Schneider S."/>
            <person name="Pukall S.R."/>
            <person name="Klenk H.P."/>
            <person name="Eisen J.A."/>
        </authorList>
    </citation>
    <scope>NUCLEOTIDE SEQUENCE [LARGE SCALE GENOMIC DNA]</scope>
    <source>
        <strain evidence="6">DSM 15894 / CECT 5975 / LMG 20990 / XIL07</strain>
    </source>
</reference>
<evidence type="ECO:0000256" key="3">
    <source>
        <dbReference type="RuleBase" id="RU000524"/>
    </source>
</evidence>
<accession>D1BWP5</accession>
<dbReference type="Gene3D" id="2.40.50.140">
    <property type="entry name" value="Nucleic acid-binding proteins"/>
    <property type="match status" value="1"/>
</dbReference>
<dbReference type="STRING" id="446471.Xcel_0588"/>
<feature type="region of interest" description="Disordered" evidence="4">
    <location>
        <begin position="86"/>
        <end position="147"/>
    </location>
</feature>
<dbReference type="NCBIfam" id="TIGR00621">
    <property type="entry name" value="ssb"/>
    <property type="match status" value="1"/>
</dbReference>
<dbReference type="GO" id="GO:0003697">
    <property type="term" value="F:single-stranded DNA binding"/>
    <property type="evidence" value="ECO:0007669"/>
    <property type="project" value="InterPro"/>
</dbReference>
<dbReference type="InterPro" id="IPR000424">
    <property type="entry name" value="Primosome_PriB/ssb"/>
</dbReference>
<evidence type="ECO:0000313" key="6">
    <source>
        <dbReference type="Proteomes" id="UP000002255"/>
    </source>
</evidence>
<dbReference type="EMBL" id="CP001821">
    <property type="protein sequence ID" value="ACZ29627.1"/>
    <property type="molecule type" value="Genomic_DNA"/>
</dbReference>
<dbReference type="InterPro" id="IPR011344">
    <property type="entry name" value="ssDNA-bd"/>
</dbReference>
<dbReference type="SUPFAM" id="SSF50249">
    <property type="entry name" value="Nucleic acid-binding proteins"/>
    <property type="match status" value="1"/>
</dbReference>
<evidence type="ECO:0000313" key="5">
    <source>
        <dbReference type="EMBL" id="ACZ29627.1"/>
    </source>
</evidence>
<dbReference type="GO" id="GO:0006260">
    <property type="term" value="P:DNA replication"/>
    <property type="evidence" value="ECO:0007669"/>
    <property type="project" value="InterPro"/>
</dbReference>
<keyword evidence="1 2" id="KW-0238">DNA-binding</keyword>
<protein>
    <recommendedName>
        <fullName evidence="3">Single-stranded DNA-binding protein</fullName>
    </recommendedName>
</protein>
<dbReference type="HOGENOM" id="CLU_078758_1_0_11"/>
<evidence type="ECO:0000256" key="1">
    <source>
        <dbReference type="ARBA" id="ARBA00023125"/>
    </source>
</evidence>
<feature type="compositionally biased region" description="Basic and acidic residues" evidence="4">
    <location>
        <begin position="88"/>
        <end position="104"/>
    </location>
</feature>
<dbReference type="Pfam" id="PF00436">
    <property type="entry name" value="SSB"/>
    <property type="match status" value="1"/>
</dbReference>
<evidence type="ECO:0000256" key="4">
    <source>
        <dbReference type="SAM" id="MobiDB-lite"/>
    </source>
</evidence>
<dbReference type="InterPro" id="IPR012340">
    <property type="entry name" value="NA-bd_OB-fold"/>
</dbReference>